<sequence>MSSKTLRTGIKAAFAHQRKSILLFILSWCCLVLYIFLPDHEEYKAELSQNSNHTAEVPPANFHLLVPASKPEPNLCKLILSAAVTGYPAPVLINWGKAFEDAQYVEGGSHLAKITGIHDYLSQLGPDEDESLVLLVDGFDVWMQLRPQTLIDRYFDINRRAQERLDHRLGHVAYNHGIRQEIVFGCQKRCWPWAFEDPPCYAAPESSLPGDIFGPQTDTSVEDEANPYVKYRPRYLNSGVGIGTVKAMRKLFKRAITLLETERNMGSDQYIFSHILGDQEVWREIVRRKTRGRLGEWSDGIFSRRPKIVFNEEHVKEVGAKAAEQEDQNLEFGLGLDYGSEIGLNTVFAEDDTAWLTWSNDSQLRAAEKTRGISPEASRIHDLAPDISQTIPPFGTSSSEDLPSWTPWRDVSLFTNVWTGTVPAIIHHNAHRDGRKALRETWWDRIWFQKYARGLYDAQMFEPIVPIARSGYDGATQREWWPSETGKGGARDGSGEATQERWVRFDDMCREYHEEIFRDGEGPWEAPIVQ</sequence>
<organism evidence="3 4">
    <name type="scientific">Zasmidium cellare</name>
    <name type="common">Wine cellar mold</name>
    <name type="synonym">Racodium cellare</name>
    <dbReference type="NCBI Taxonomy" id="395010"/>
    <lineage>
        <taxon>Eukaryota</taxon>
        <taxon>Fungi</taxon>
        <taxon>Dikarya</taxon>
        <taxon>Ascomycota</taxon>
        <taxon>Pezizomycotina</taxon>
        <taxon>Dothideomycetes</taxon>
        <taxon>Dothideomycetidae</taxon>
        <taxon>Mycosphaerellales</taxon>
        <taxon>Mycosphaerellaceae</taxon>
        <taxon>Zasmidium</taxon>
    </lineage>
</organism>
<dbReference type="EMBL" id="JAXOVC010000014">
    <property type="protein sequence ID" value="KAK4494201.1"/>
    <property type="molecule type" value="Genomic_DNA"/>
</dbReference>
<evidence type="ECO:0000313" key="4">
    <source>
        <dbReference type="Proteomes" id="UP001305779"/>
    </source>
</evidence>
<proteinExistence type="predicted"/>
<accession>A0ABR0DZ36</accession>
<gene>
    <name evidence="3" type="ORF">PRZ48_014499</name>
</gene>
<dbReference type="CDD" id="cd22997">
    <property type="entry name" value="GT_LH"/>
    <property type="match status" value="1"/>
</dbReference>
<reference evidence="3 4" key="1">
    <citation type="journal article" date="2023" name="G3 (Bethesda)">
        <title>A chromosome-level genome assembly of Zasmidium syzygii isolated from banana leaves.</title>
        <authorList>
            <person name="van Westerhoven A.C."/>
            <person name="Mehrabi R."/>
            <person name="Talebi R."/>
            <person name="Steentjes M.B.F."/>
            <person name="Corcolon B."/>
            <person name="Chong P.A."/>
            <person name="Kema G.H.J."/>
            <person name="Seidl M.F."/>
        </authorList>
    </citation>
    <scope>NUCLEOTIDE SEQUENCE [LARGE SCALE GENOMIC DNA]</scope>
    <source>
        <strain evidence="3 4">P124</strain>
    </source>
</reference>
<feature type="transmembrane region" description="Helical" evidence="2">
    <location>
        <begin position="21"/>
        <end position="37"/>
    </location>
</feature>
<dbReference type="PANTHER" id="PTHR36587:SF2">
    <property type="entry name" value="EXPRESSION SITE-ASSOCIATED GENE 3 (ESAG3)-LIKE PROTEIN"/>
    <property type="match status" value="1"/>
</dbReference>
<comment type="caution">
    <text evidence="3">The sequence shown here is derived from an EMBL/GenBank/DDBJ whole genome shotgun (WGS) entry which is preliminary data.</text>
</comment>
<keyword evidence="2" id="KW-0472">Membrane</keyword>
<protein>
    <submittedName>
        <fullName evidence="3">Uncharacterized protein</fullName>
    </submittedName>
</protein>
<name>A0ABR0DZ36_ZASCE</name>
<dbReference type="Proteomes" id="UP001305779">
    <property type="component" value="Unassembled WGS sequence"/>
</dbReference>
<keyword evidence="4" id="KW-1185">Reference proteome</keyword>
<keyword evidence="2" id="KW-0812">Transmembrane</keyword>
<evidence type="ECO:0000256" key="1">
    <source>
        <dbReference type="SAM" id="MobiDB-lite"/>
    </source>
</evidence>
<keyword evidence="2" id="KW-1133">Transmembrane helix</keyword>
<feature type="region of interest" description="Disordered" evidence="1">
    <location>
        <begin position="478"/>
        <end position="497"/>
    </location>
</feature>
<evidence type="ECO:0000313" key="3">
    <source>
        <dbReference type="EMBL" id="KAK4494201.1"/>
    </source>
</evidence>
<evidence type="ECO:0000256" key="2">
    <source>
        <dbReference type="SAM" id="Phobius"/>
    </source>
</evidence>
<dbReference type="PANTHER" id="PTHR36587">
    <property type="entry name" value="EXPRESSION SITE-ASSOCIATED GENE 3 (ESAG3)-LIKE PROTEIN"/>
    <property type="match status" value="1"/>
</dbReference>